<dbReference type="SMART" id="SM00850">
    <property type="entry name" value="LytTR"/>
    <property type="match status" value="1"/>
</dbReference>
<comment type="caution">
    <text evidence="4">The sequence shown here is derived from an EMBL/GenBank/DDBJ whole genome shotgun (WGS) entry which is preliminary data.</text>
</comment>
<dbReference type="GO" id="GO:0000156">
    <property type="term" value="F:phosphorelay response regulator activity"/>
    <property type="evidence" value="ECO:0007669"/>
    <property type="project" value="InterPro"/>
</dbReference>
<dbReference type="RefSeq" id="WP_029099311.1">
    <property type="nucleotide sequence ID" value="NZ_JAPYYP010000008.1"/>
</dbReference>
<proteinExistence type="predicted"/>
<evidence type="ECO:0000313" key="4">
    <source>
        <dbReference type="EMBL" id="MDA5108489.1"/>
    </source>
</evidence>
<dbReference type="PANTHER" id="PTHR37299">
    <property type="entry name" value="TRANSCRIPTIONAL REGULATOR-RELATED"/>
    <property type="match status" value="1"/>
</dbReference>
<evidence type="ECO:0000259" key="2">
    <source>
        <dbReference type="PROSITE" id="PS50110"/>
    </source>
</evidence>
<keyword evidence="1" id="KW-0597">Phosphoprotein</keyword>
<dbReference type="PROSITE" id="PS50930">
    <property type="entry name" value="HTH_LYTTR"/>
    <property type="match status" value="1"/>
</dbReference>
<evidence type="ECO:0000259" key="3">
    <source>
        <dbReference type="PROSITE" id="PS50930"/>
    </source>
</evidence>
<protein>
    <submittedName>
        <fullName evidence="4">LytTR family DNA-binding domain-containing protein</fullName>
    </submittedName>
</protein>
<dbReference type="AlphaFoldDB" id="A0A9X3TQD6"/>
<dbReference type="SUPFAM" id="SSF52172">
    <property type="entry name" value="CheY-like"/>
    <property type="match status" value="1"/>
</dbReference>
<feature type="domain" description="HTH LytTR-type" evidence="3">
    <location>
        <begin position="135"/>
        <end position="241"/>
    </location>
</feature>
<dbReference type="SMART" id="SM00448">
    <property type="entry name" value="REC"/>
    <property type="match status" value="1"/>
</dbReference>
<keyword evidence="5" id="KW-1185">Reference proteome</keyword>
<dbReference type="InterPro" id="IPR001789">
    <property type="entry name" value="Sig_transdc_resp-reg_receiver"/>
</dbReference>
<dbReference type="Pfam" id="PF04397">
    <property type="entry name" value="LytTR"/>
    <property type="match status" value="1"/>
</dbReference>
<reference evidence="4" key="1">
    <citation type="submission" date="2022-12" db="EMBL/GenBank/DDBJ databases">
        <title>Draft genome sequence of the thermophilic strain Brevibacillus thermoruber HT42, isolated from Los Humeros, Puebla, Mexico, with biotechnological potential.</title>
        <authorList>
            <person name="Lara Sanchez J."/>
            <person name="Solis Palacios R."/>
            <person name="Bustos Baena A.S."/>
            <person name="Ruz Baez A.E."/>
            <person name="Espinosa Luna G."/>
            <person name="Oliart Ros R.M."/>
        </authorList>
    </citation>
    <scope>NUCLEOTIDE SEQUENCE</scope>
    <source>
        <strain evidence="4">HT42</strain>
    </source>
</reference>
<dbReference type="EMBL" id="JAPYYP010000008">
    <property type="protein sequence ID" value="MDA5108489.1"/>
    <property type="molecule type" value="Genomic_DNA"/>
</dbReference>
<dbReference type="GO" id="GO:0003677">
    <property type="term" value="F:DNA binding"/>
    <property type="evidence" value="ECO:0007669"/>
    <property type="project" value="UniProtKB-KW"/>
</dbReference>
<dbReference type="InterPro" id="IPR007492">
    <property type="entry name" value="LytTR_DNA-bd_dom"/>
</dbReference>
<sequence>MRIRVMIAEDEHLAREELAYLLQQESDVELLPCAANGRELLRLVEEHNPDVVFLDIKMPELEGDQAARMLAARKDRPLLVFSTAHEDYAVEAFKLNAVDYLLKPTEPHRLRETLQRVRKRLAETPVPHAGKVSKLIVEENNRLVVIDPAAVMYAVRDDRVVQICTETEVYTTRMTLQQLEEKLQAHSFFRTHKSYLVNLQYVSELEPWFNGAYNLILKGPKKVRVPVSRTAAKDLLKRLEG</sequence>
<gene>
    <name evidence="4" type="ORF">O3V59_08955</name>
</gene>
<name>A0A9X3TQD6_9BACL</name>
<dbReference type="Proteomes" id="UP001151071">
    <property type="component" value="Unassembled WGS sequence"/>
</dbReference>
<accession>A0A9X3TQD6</accession>
<feature type="domain" description="Response regulatory" evidence="2">
    <location>
        <begin position="4"/>
        <end position="118"/>
    </location>
</feature>
<dbReference type="PANTHER" id="PTHR37299:SF1">
    <property type="entry name" value="STAGE 0 SPORULATION PROTEIN A HOMOLOG"/>
    <property type="match status" value="1"/>
</dbReference>
<organism evidence="4 5">
    <name type="scientific">Brevibacillus thermoruber</name>
    <dbReference type="NCBI Taxonomy" id="33942"/>
    <lineage>
        <taxon>Bacteria</taxon>
        <taxon>Bacillati</taxon>
        <taxon>Bacillota</taxon>
        <taxon>Bacilli</taxon>
        <taxon>Bacillales</taxon>
        <taxon>Paenibacillaceae</taxon>
        <taxon>Brevibacillus</taxon>
    </lineage>
</organism>
<dbReference type="PROSITE" id="PS50110">
    <property type="entry name" value="RESPONSE_REGULATORY"/>
    <property type="match status" value="1"/>
</dbReference>
<dbReference type="InterPro" id="IPR011006">
    <property type="entry name" value="CheY-like_superfamily"/>
</dbReference>
<dbReference type="InterPro" id="IPR046947">
    <property type="entry name" value="LytR-like"/>
</dbReference>
<evidence type="ECO:0000313" key="5">
    <source>
        <dbReference type="Proteomes" id="UP001151071"/>
    </source>
</evidence>
<dbReference type="Gene3D" id="3.40.50.2300">
    <property type="match status" value="1"/>
</dbReference>
<keyword evidence="4" id="KW-0238">DNA-binding</keyword>
<dbReference type="CDD" id="cd17532">
    <property type="entry name" value="REC_LytTR_AlgR-like"/>
    <property type="match status" value="1"/>
</dbReference>
<dbReference type="Pfam" id="PF00072">
    <property type="entry name" value="Response_reg"/>
    <property type="match status" value="1"/>
</dbReference>
<feature type="modified residue" description="4-aspartylphosphate" evidence="1">
    <location>
        <position position="55"/>
    </location>
</feature>
<evidence type="ECO:0000256" key="1">
    <source>
        <dbReference type="PROSITE-ProRule" id="PRU00169"/>
    </source>
</evidence>
<dbReference type="Gene3D" id="2.40.50.1020">
    <property type="entry name" value="LytTr DNA-binding domain"/>
    <property type="match status" value="1"/>
</dbReference>